<name>A0ABR0ATY2_9CRUS</name>
<feature type="compositionally biased region" description="Basic and acidic residues" evidence="1">
    <location>
        <begin position="8"/>
        <end position="21"/>
    </location>
</feature>
<proteinExistence type="predicted"/>
<feature type="region of interest" description="Disordered" evidence="1">
    <location>
        <begin position="1"/>
        <end position="41"/>
    </location>
</feature>
<reference evidence="2 3" key="1">
    <citation type="journal article" date="2023" name="Nucleic Acids Res.">
        <title>The hologenome of Daphnia magna reveals possible DNA methylation and microbiome-mediated evolution of the host genome.</title>
        <authorList>
            <person name="Chaturvedi A."/>
            <person name="Li X."/>
            <person name="Dhandapani V."/>
            <person name="Marshall H."/>
            <person name="Kissane S."/>
            <person name="Cuenca-Cambronero M."/>
            <person name="Asole G."/>
            <person name="Calvet F."/>
            <person name="Ruiz-Romero M."/>
            <person name="Marangio P."/>
            <person name="Guigo R."/>
            <person name="Rago D."/>
            <person name="Mirbahai L."/>
            <person name="Eastwood N."/>
            <person name="Colbourne J.K."/>
            <person name="Zhou J."/>
            <person name="Mallon E."/>
            <person name="Orsini L."/>
        </authorList>
    </citation>
    <scope>NUCLEOTIDE SEQUENCE [LARGE SCALE GENOMIC DNA]</scope>
    <source>
        <strain evidence="2">LRV0_1</strain>
    </source>
</reference>
<sequence length="59" mass="6528">MASSGTTDKPRPTSRASDKRTPRTVSDKWTPVQVTNGDSRFSKKCSQANDEWFAFSSTS</sequence>
<comment type="caution">
    <text evidence="2">The sequence shown here is derived from an EMBL/GenBank/DDBJ whole genome shotgun (WGS) entry which is preliminary data.</text>
</comment>
<evidence type="ECO:0000256" key="1">
    <source>
        <dbReference type="SAM" id="MobiDB-lite"/>
    </source>
</evidence>
<dbReference type="Proteomes" id="UP001234178">
    <property type="component" value="Unassembled WGS sequence"/>
</dbReference>
<evidence type="ECO:0000313" key="2">
    <source>
        <dbReference type="EMBL" id="KAK4028587.1"/>
    </source>
</evidence>
<feature type="compositionally biased region" description="Polar residues" evidence="1">
    <location>
        <begin position="32"/>
        <end position="41"/>
    </location>
</feature>
<organism evidence="2 3">
    <name type="scientific">Daphnia magna</name>
    <dbReference type="NCBI Taxonomy" id="35525"/>
    <lineage>
        <taxon>Eukaryota</taxon>
        <taxon>Metazoa</taxon>
        <taxon>Ecdysozoa</taxon>
        <taxon>Arthropoda</taxon>
        <taxon>Crustacea</taxon>
        <taxon>Branchiopoda</taxon>
        <taxon>Diplostraca</taxon>
        <taxon>Cladocera</taxon>
        <taxon>Anomopoda</taxon>
        <taxon>Daphniidae</taxon>
        <taxon>Daphnia</taxon>
    </lineage>
</organism>
<gene>
    <name evidence="2" type="ORF">OUZ56_021592</name>
</gene>
<evidence type="ECO:0000313" key="3">
    <source>
        <dbReference type="Proteomes" id="UP001234178"/>
    </source>
</evidence>
<dbReference type="EMBL" id="JAOYFB010000039">
    <property type="protein sequence ID" value="KAK4028587.1"/>
    <property type="molecule type" value="Genomic_DNA"/>
</dbReference>
<accession>A0ABR0ATY2</accession>
<protein>
    <submittedName>
        <fullName evidence="2">Uncharacterized protein</fullName>
    </submittedName>
</protein>
<keyword evidence="3" id="KW-1185">Reference proteome</keyword>